<protein>
    <recommendedName>
        <fullName evidence="3">phosphoribosyl-AMP cyclohydrolase</fullName>
        <ecNumber evidence="3">3.5.4.19</ecNumber>
    </recommendedName>
</protein>
<dbReference type="InterPro" id="IPR038019">
    <property type="entry name" value="PRib_AMP_CycHydrolase_sf"/>
</dbReference>
<gene>
    <name evidence="8" type="ORF">CU086_00390</name>
</gene>
<evidence type="ECO:0000256" key="1">
    <source>
        <dbReference type="ARBA" id="ARBA00000024"/>
    </source>
</evidence>
<dbReference type="InterPro" id="IPR002496">
    <property type="entry name" value="PRib_AMP_CycHydrolase_dom"/>
</dbReference>
<dbReference type="SUPFAM" id="SSF141734">
    <property type="entry name" value="HisI-like"/>
    <property type="match status" value="1"/>
</dbReference>
<keyword evidence="5" id="KW-0378">Hydrolase</keyword>
<keyword evidence="6" id="KW-0368">Histidine biosynthesis</keyword>
<dbReference type="EMBL" id="CP024850">
    <property type="protein sequence ID" value="QSF25291.1"/>
    <property type="molecule type" value="Genomic_DNA"/>
</dbReference>
<keyword evidence="9" id="KW-1185">Reference proteome</keyword>
<dbReference type="Gene3D" id="3.10.20.810">
    <property type="entry name" value="Phosphoribosyl-AMP cyclohydrolase"/>
    <property type="match status" value="1"/>
</dbReference>
<dbReference type="GO" id="GO:0000105">
    <property type="term" value="P:L-histidine biosynthetic process"/>
    <property type="evidence" value="ECO:0007669"/>
    <property type="project" value="UniProtKB-KW"/>
</dbReference>
<dbReference type="Pfam" id="PF01502">
    <property type="entry name" value="PRA-CH"/>
    <property type="match status" value="1"/>
</dbReference>
<dbReference type="AlphaFoldDB" id="A0A974WPJ6"/>
<evidence type="ECO:0000256" key="6">
    <source>
        <dbReference type="ARBA" id="ARBA00023102"/>
    </source>
</evidence>
<comment type="catalytic activity">
    <reaction evidence="1">
        <text>1-(5-phospho-beta-D-ribosyl)-5'-AMP + H2O = 1-(5-phospho-beta-D-ribosyl)-5-[(5-phospho-beta-D-ribosylamino)methylideneamino]imidazole-4-carboxamide</text>
        <dbReference type="Rhea" id="RHEA:20049"/>
        <dbReference type="ChEBI" id="CHEBI:15377"/>
        <dbReference type="ChEBI" id="CHEBI:58435"/>
        <dbReference type="ChEBI" id="CHEBI:59457"/>
        <dbReference type="EC" id="3.5.4.19"/>
    </reaction>
</comment>
<dbReference type="GO" id="GO:0004635">
    <property type="term" value="F:phosphoribosyl-AMP cyclohydrolase activity"/>
    <property type="evidence" value="ECO:0007669"/>
    <property type="project" value="UniProtKB-EC"/>
</dbReference>
<evidence type="ECO:0000256" key="4">
    <source>
        <dbReference type="ARBA" id="ARBA00022605"/>
    </source>
</evidence>
<proteinExistence type="predicted"/>
<evidence type="ECO:0000256" key="3">
    <source>
        <dbReference type="ARBA" id="ARBA00012721"/>
    </source>
</evidence>
<evidence type="ECO:0000313" key="8">
    <source>
        <dbReference type="EMBL" id="QSF25291.1"/>
    </source>
</evidence>
<organism evidence="8 9">
    <name type="scientific">Candidatus Nasuia deltocephalincola</name>
    <dbReference type="NCBI Taxonomy" id="1160784"/>
    <lineage>
        <taxon>Bacteria</taxon>
        <taxon>Pseudomonadati</taxon>
        <taxon>Pseudomonadota</taxon>
        <taxon>Betaproteobacteria</taxon>
        <taxon>Candidatus Nasuia</taxon>
    </lineage>
</organism>
<reference evidence="8" key="1">
    <citation type="submission" date="2017-11" db="EMBL/GenBank/DDBJ databases">
        <authorList>
            <person name="Jian Z."/>
        </authorList>
    </citation>
    <scope>NUCLEOTIDE SEQUENCE</scope>
    <source>
        <strain evidence="8">YC</strain>
    </source>
</reference>
<dbReference type="PANTHER" id="PTHR42945">
    <property type="entry name" value="HISTIDINE BIOSYNTHESIS BIFUNCTIONAL PROTEIN"/>
    <property type="match status" value="1"/>
</dbReference>
<comment type="pathway">
    <text evidence="2">Amino-acid biosynthesis; L-histidine biosynthesis; L-histidine from 5-phospho-alpha-D-ribose 1-diphosphate: step 3/9.</text>
</comment>
<feature type="domain" description="Phosphoribosyl-AMP cyclohydrolase" evidence="7">
    <location>
        <begin position="36"/>
        <end position="108"/>
    </location>
</feature>
<sequence length="114" mass="14545">MFYKKIFINNFLFLNWNYFNLINIILREIITFKILMFAFFDYKSFYKNFLNKFCNYYSRSKNFFWFKGKYSKNFQILKNFFIDCDMDFFIFNIIQFYKITCHTKNYFCNFNKIY</sequence>
<evidence type="ECO:0000256" key="2">
    <source>
        <dbReference type="ARBA" id="ARBA00005169"/>
    </source>
</evidence>
<dbReference type="Proteomes" id="UP000663075">
    <property type="component" value="Chromosome"/>
</dbReference>
<dbReference type="PANTHER" id="PTHR42945:SF1">
    <property type="entry name" value="HISTIDINE BIOSYNTHESIS BIFUNCTIONAL PROTEIN HIS7"/>
    <property type="match status" value="1"/>
</dbReference>
<dbReference type="EC" id="3.5.4.19" evidence="3"/>
<evidence type="ECO:0000313" key="9">
    <source>
        <dbReference type="Proteomes" id="UP000663075"/>
    </source>
</evidence>
<name>A0A974WPJ6_9PROT</name>
<keyword evidence="4" id="KW-0028">Amino-acid biosynthesis</keyword>
<evidence type="ECO:0000259" key="7">
    <source>
        <dbReference type="Pfam" id="PF01502"/>
    </source>
</evidence>
<evidence type="ECO:0000256" key="5">
    <source>
        <dbReference type="ARBA" id="ARBA00022801"/>
    </source>
</evidence>
<accession>A0A974WPJ6</accession>